<dbReference type="Pfam" id="PF00001">
    <property type="entry name" value="7tm_1"/>
    <property type="match status" value="1"/>
</dbReference>
<keyword evidence="10 17" id="KW-0472">Membrane</keyword>
<dbReference type="GeneTree" id="ENSGT01050000244848"/>
<dbReference type="SUPFAM" id="SSF81321">
    <property type="entry name" value="Family A G protein-coupled receptor-like"/>
    <property type="match status" value="1"/>
</dbReference>
<dbReference type="GO" id="GO:0006954">
    <property type="term" value="P:inflammatory response"/>
    <property type="evidence" value="ECO:0007669"/>
    <property type="project" value="InterPro"/>
</dbReference>
<feature type="transmembrane region" description="Helical" evidence="17">
    <location>
        <begin position="112"/>
        <end position="130"/>
    </location>
</feature>
<dbReference type="GO" id="GO:0019957">
    <property type="term" value="F:C-C chemokine binding"/>
    <property type="evidence" value="ECO:0007669"/>
    <property type="project" value="TreeGrafter"/>
</dbReference>
<evidence type="ECO:0000256" key="7">
    <source>
        <dbReference type="ARBA" id="ARBA00022692"/>
    </source>
</evidence>
<evidence type="ECO:0000256" key="6">
    <source>
        <dbReference type="ARBA" id="ARBA00022657"/>
    </source>
</evidence>
<protein>
    <recommendedName>
        <fullName evidence="2">C-X-C chemokine receptor type 3</fullName>
    </recommendedName>
    <alternativeName>
        <fullName evidence="15">Interferon-inducible protein 10 receptor</fullName>
    </alternativeName>
</protein>
<keyword evidence="14 16" id="KW-0807">Transducer</keyword>
<dbReference type="GO" id="GO:0002685">
    <property type="term" value="P:regulation of leukocyte migration"/>
    <property type="evidence" value="ECO:0007669"/>
    <property type="project" value="InterPro"/>
</dbReference>
<dbReference type="PROSITE" id="PS50262">
    <property type="entry name" value="G_PROTEIN_RECEP_F1_2"/>
    <property type="match status" value="1"/>
</dbReference>
<keyword evidence="4" id="KW-0145">Chemotaxis</keyword>
<feature type="transmembrane region" description="Helical" evidence="17">
    <location>
        <begin position="75"/>
        <end position="100"/>
    </location>
</feature>
<accession>A0A8D0L7Q8</accession>
<comment type="similarity">
    <text evidence="16">Belongs to the G-protein coupled receptor 1 family.</text>
</comment>
<evidence type="ECO:0000256" key="5">
    <source>
        <dbReference type="ARBA" id="ARBA00022641"/>
    </source>
</evidence>
<dbReference type="CDD" id="cd15180">
    <property type="entry name" value="7tmA_CXCR3"/>
    <property type="match status" value="1"/>
</dbReference>
<dbReference type="InterPro" id="IPR050119">
    <property type="entry name" value="CCR1-9-like"/>
</dbReference>
<dbReference type="InterPro" id="IPR004070">
    <property type="entry name" value="Chemokine_CXCR3"/>
</dbReference>
<dbReference type="GO" id="GO:0060326">
    <property type="term" value="P:cell chemotaxis"/>
    <property type="evidence" value="ECO:0007669"/>
    <property type="project" value="TreeGrafter"/>
</dbReference>
<evidence type="ECO:0000256" key="12">
    <source>
        <dbReference type="ARBA" id="ARBA00023170"/>
    </source>
</evidence>
<evidence type="ECO:0000259" key="18">
    <source>
        <dbReference type="PROSITE" id="PS50262"/>
    </source>
</evidence>
<gene>
    <name evidence="19" type="primary">CXCR3</name>
</gene>
<sequence>MLLCLEDTTFSAMDKGGNYTSHPFGDNFVNRIIVMDDFLNYFDDDNYSNYDNNNSDTCCSFPPCSSNDIQFFEQIFLPIFYSFIFLLGMGGNVMVIAVLLRGRQILAGTDMFILHLAVADVLLVVTLPFWGFQAVYGWVFGNGMCKLVGAIFKINFYSSIFFLVCISFDRYLSIIHAVHMYKKSKSQLVVISCLVVWIICVLLTMPDFIFLQVKKDPRLNATLCFHNFNFNVAKTWKTALHFLYHVVGFLLPLAAMLYCYICIILTLLRSHGFQKHKAMRVILTVVVVFFMCWTPYHFALLINTLIDLNVIGRDCDREARLDIATAITASLGYLHCCLNPLLYAFVGVKFRNKFLEMLNQVGCVSREFLKRHGRPLRHHRDSTWSETTEASYSGL</sequence>
<dbReference type="PRINTS" id="PR01532">
    <property type="entry name" value="CXCCHMKINER3"/>
</dbReference>
<evidence type="ECO:0000256" key="9">
    <source>
        <dbReference type="ARBA" id="ARBA00023040"/>
    </source>
</evidence>
<evidence type="ECO:0000256" key="17">
    <source>
        <dbReference type="SAM" id="Phobius"/>
    </source>
</evidence>
<reference evidence="19" key="2">
    <citation type="submission" date="2025-09" db="UniProtKB">
        <authorList>
            <consortium name="Ensembl"/>
        </authorList>
    </citation>
    <scope>IDENTIFICATION</scope>
</reference>
<dbReference type="InterPro" id="IPR000355">
    <property type="entry name" value="Chemokine_rcpt"/>
</dbReference>
<dbReference type="GO" id="GO:0009897">
    <property type="term" value="C:external side of plasma membrane"/>
    <property type="evidence" value="ECO:0007669"/>
    <property type="project" value="TreeGrafter"/>
</dbReference>
<feature type="transmembrane region" description="Helical" evidence="17">
    <location>
        <begin position="242"/>
        <end position="268"/>
    </location>
</feature>
<dbReference type="PRINTS" id="PR00237">
    <property type="entry name" value="GPCRRHODOPSN"/>
</dbReference>
<evidence type="ECO:0000256" key="11">
    <source>
        <dbReference type="ARBA" id="ARBA00023157"/>
    </source>
</evidence>
<dbReference type="Ensembl" id="ENSSPUT00000014659.1">
    <property type="protein sequence ID" value="ENSSPUP00000013743.1"/>
    <property type="gene ID" value="ENSSPUG00000010595.1"/>
</dbReference>
<feature type="transmembrane region" description="Helical" evidence="17">
    <location>
        <begin position="280"/>
        <end position="303"/>
    </location>
</feature>
<evidence type="ECO:0000256" key="10">
    <source>
        <dbReference type="ARBA" id="ARBA00023136"/>
    </source>
</evidence>
<evidence type="ECO:0000256" key="15">
    <source>
        <dbReference type="ARBA" id="ARBA00030908"/>
    </source>
</evidence>
<dbReference type="GO" id="GO:0001525">
    <property type="term" value="P:angiogenesis"/>
    <property type="evidence" value="ECO:0007669"/>
    <property type="project" value="UniProtKB-KW"/>
</dbReference>
<feature type="transmembrane region" description="Helical" evidence="17">
    <location>
        <begin position="150"/>
        <end position="168"/>
    </location>
</feature>
<proteinExistence type="inferred from homology"/>
<keyword evidence="9 16" id="KW-0297">G-protein coupled receptor</keyword>
<keyword evidence="8 17" id="KW-1133">Transmembrane helix</keyword>
<dbReference type="GO" id="GO:0016493">
    <property type="term" value="F:C-C chemokine receptor activity"/>
    <property type="evidence" value="ECO:0007669"/>
    <property type="project" value="TreeGrafter"/>
</dbReference>
<dbReference type="GO" id="GO:0007204">
    <property type="term" value="P:positive regulation of cytosolic calcium ion concentration"/>
    <property type="evidence" value="ECO:0007669"/>
    <property type="project" value="TreeGrafter"/>
</dbReference>
<dbReference type="Gene3D" id="1.20.1070.10">
    <property type="entry name" value="Rhodopsin 7-helix transmembrane proteins"/>
    <property type="match status" value="1"/>
</dbReference>
<keyword evidence="11" id="KW-1015">Disulfide bond</keyword>
<dbReference type="PRINTS" id="PR00657">
    <property type="entry name" value="CCCHEMOKINER"/>
</dbReference>
<keyword evidence="20" id="KW-1185">Reference proteome</keyword>
<keyword evidence="7 16" id="KW-0812">Transmembrane</keyword>
<dbReference type="GO" id="GO:0030155">
    <property type="term" value="P:regulation of cell adhesion"/>
    <property type="evidence" value="ECO:0007669"/>
    <property type="project" value="Ensembl"/>
</dbReference>
<evidence type="ECO:0000313" key="20">
    <source>
        <dbReference type="Proteomes" id="UP000694392"/>
    </source>
</evidence>
<comment type="subcellular location">
    <subcellularLocation>
        <location evidence="1">Cell membrane</location>
        <topology evidence="1">Multi-pass membrane protein</topology>
    </subcellularLocation>
</comment>
<dbReference type="InterPro" id="IPR000276">
    <property type="entry name" value="GPCR_Rhodpsn"/>
</dbReference>
<evidence type="ECO:0000313" key="19">
    <source>
        <dbReference type="Ensembl" id="ENSSPUP00000013743.1"/>
    </source>
</evidence>
<feature type="domain" description="G-protein coupled receptors family 1 profile" evidence="18">
    <location>
        <begin position="91"/>
        <end position="343"/>
    </location>
</feature>
<evidence type="ECO:0000256" key="13">
    <source>
        <dbReference type="ARBA" id="ARBA00023180"/>
    </source>
</evidence>
<name>A0A8D0L7Q8_SPHPU</name>
<dbReference type="PANTHER" id="PTHR10489:SF671">
    <property type="entry name" value="C-X-C CHEMOKINE RECEPTOR TYPE 3"/>
    <property type="match status" value="1"/>
</dbReference>
<feature type="transmembrane region" description="Helical" evidence="17">
    <location>
        <begin position="188"/>
        <end position="211"/>
    </location>
</feature>
<keyword evidence="12 16" id="KW-0675">Receptor</keyword>
<dbReference type="PANTHER" id="PTHR10489">
    <property type="entry name" value="CELL ADHESION MOLECULE"/>
    <property type="match status" value="1"/>
</dbReference>
<dbReference type="AlphaFoldDB" id="A0A8D0L7Q8"/>
<evidence type="ECO:0000256" key="3">
    <source>
        <dbReference type="ARBA" id="ARBA00022475"/>
    </source>
</evidence>
<dbReference type="InterPro" id="IPR017452">
    <property type="entry name" value="GPCR_Rhodpsn_7TM"/>
</dbReference>
<evidence type="ECO:0000256" key="1">
    <source>
        <dbReference type="ARBA" id="ARBA00004651"/>
    </source>
</evidence>
<evidence type="ECO:0000256" key="16">
    <source>
        <dbReference type="RuleBase" id="RU000688"/>
    </source>
</evidence>
<keyword evidence="5" id="KW-0765">Sulfation</keyword>
<dbReference type="GO" id="GO:0006955">
    <property type="term" value="P:immune response"/>
    <property type="evidence" value="ECO:0007669"/>
    <property type="project" value="TreeGrafter"/>
</dbReference>
<keyword evidence="3" id="KW-1003">Cell membrane</keyword>
<dbReference type="OMA" id="HAVHMYK"/>
<dbReference type="PROSITE" id="PS00237">
    <property type="entry name" value="G_PROTEIN_RECEP_F1_1"/>
    <property type="match status" value="1"/>
</dbReference>
<evidence type="ECO:0000256" key="2">
    <source>
        <dbReference type="ARBA" id="ARBA00020038"/>
    </source>
</evidence>
<keyword evidence="6" id="KW-0037">Angiogenesis</keyword>
<evidence type="ECO:0000256" key="8">
    <source>
        <dbReference type="ARBA" id="ARBA00022989"/>
    </source>
</evidence>
<organism evidence="19 20">
    <name type="scientific">Sphenodon punctatus</name>
    <name type="common">Tuatara</name>
    <name type="synonym">Hatteria punctata</name>
    <dbReference type="NCBI Taxonomy" id="8508"/>
    <lineage>
        <taxon>Eukaryota</taxon>
        <taxon>Metazoa</taxon>
        <taxon>Chordata</taxon>
        <taxon>Craniata</taxon>
        <taxon>Vertebrata</taxon>
        <taxon>Euteleostomi</taxon>
        <taxon>Lepidosauria</taxon>
        <taxon>Sphenodontia</taxon>
        <taxon>Sphenodontidae</taxon>
        <taxon>Sphenodon</taxon>
    </lineage>
</organism>
<evidence type="ECO:0000256" key="4">
    <source>
        <dbReference type="ARBA" id="ARBA00022500"/>
    </source>
</evidence>
<evidence type="ECO:0000256" key="14">
    <source>
        <dbReference type="ARBA" id="ARBA00023224"/>
    </source>
</evidence>
<dbReference type="FunFam" id="1.20.1070.10:FF:000159">
    <property type="entry name" value="C-X-C chemokine receptor type 3"/>
    <property type="match status" value="1"/>
</dbReference>
<reference evidence="19" key="1">
    <citation type="submission" date="2025-08" db="UniProtKB">
        <authorList>
            <consortium name="Ensembl"/>
        </authorList>
    </citation>
    <scope>IDENTIFICATION</scope>
</reference>
<dbReference type="GO" id="GO:0016494">
    <property type="term" value="F:C-X-C chemokine receptor activity"/>
    <property type="evidence" value="ECO:0007669"/>
    <property type="project" value="InterPro"/>
</dbReference>
<keyword evidence="13" id="KW-0325">Glycoprotein</keyword>
<feature type="transmembrane region" description="Helical" evidence="17">
    <location>
        <begin position="323"/>
        <end position="346"/>
    </location>
</feature>
<dbReference type="GO" id="GO:0019722">
    <property type="term" value="P:calcium-mediated signaling"/>
    <property type="evidence" value="ECO:0007669"/>
    <property type="project" value="TreeGrafter"/>
</dbReference>
<dbReference type="Proteomes" id="UP000694392">
    <property type="component" value="Unplaced"/>
</dbReference>